<organism evidence="1 2">
    <name type="scientific">Scleroderma citrinum Foug A</name>
    <dbReference type="NCBI Taxonomy" id="1036808"/>
    <lineage>
        <taxon>Eukaryota</taxon>
        <taxon>Fungi</taxon>
        <taxon>Dikarya</taxon>
        <taxon>Basidiomycota</taxon>
        <taxon>Agaricomycotina</taxon>
        <taxon>Agaricomycetes</taxon>
        <taxon>Agaricomycetidae</taxon>
        <taxon>Boletales</taxon>
        <taxon>Sclerodermatineae</taxon>
        <taxon>Sclerodermataceae</taxon>
        <taxon>Scleroderma</taxon>
    </lineage>
</organism>
<proteinExistence type="predicted"/>
<protein>
    <submittedName>
        <fullName evidence="1">Uncharacterized protein</fullName>
    </submittedName>
</protein>
<keyword evidence="2" id="KW-1185">Reference proteome</keyword>
<name>A0A0C3D9C9_9AGAM</name>
<accession>A0A0C3D9C9</accession>
<evidence type="ECO:0000313" key="2">
    <source>
        <dbReference type="Proteomes" id="UP000053989"/>
    </source>
</evidence>
<dbReference type="AlphaFoldDB" id="A0A0C3D9C9"/>
<dbReference type="InParanoid" id="A0A0C3D9C9"/>
<evidence type="ECO:0000313" key="1">
    <source>
        <dbReference type="EMBL" id="KIM53004.1"/>
    </source>
</evidence>
<sequence length="148" mass="16849">MNELAEGNITLYDFRIRQHSTLRSLKRVTRTCIEEIRIAFYEQDDFEISNGRGDLNVEMRENSCTNGLSVCAQPVDRIDERGEQLFGTNWIWTPRSTTSSPEADERRDLGLCVHGMDGVRGMHEGKMTPSLSSSHYPMYSHPLALQAP</sequence>
<reference evidence="2" key="2">
    <citation type="submission" date="2015-01" db="EMBL/GenBank/DDBJ databases">
        <title>Evolutionary Origins and Diversification of the Mycorrhizal Mutualists.</title>
        <authorList>
            <consortium name="DOE Joint Genome Institute"/>
            <consortium name="Mycorrhizal Genomics Consortium"/>
            <person name="Kohler A."/>
            <person name="Kuo A."/>
            <person name="Nagy L.G."/>
            <person name="Floudas D."/>
            <person name="Copeland A."/>
            <person name="Barry K.W."/>
            <person name="Cichocki N."/>
            <person name="Veneault-Fourrey C."/>
            <person name="LaButti K."/>
            <person name="Lindquist E.A."/>
            <person name="Lipzen A."/>
            <person name="Lundell T."/>
            <person name="Morin E."/>
            <person name="Murat C."/>
            <person name="Riley R."/>
            <person name="Ohm R."/>
            <person name="Sun H."/>
            <person name="Tunlid A."/>
            <person name="Henrissat B."/>
            <person name="Grigoriev I.V."/>
            <person name="Hibbett D.S."/>
            <person name="Martin F."/>
        </authorList>
    </citation>
    <scope>NUCLEOTIDE SEQUENCE [LARGE SCALE GENOMIC DNA]</scope>
    <source>
        <strain evidence="2">Foug A</strain>
    </source>
</reference>
<dbReference type="Proteomes" id="UP000053989">
    <property type="component" value="Unassembled WGS sequence"/>
</dbReference>
<dbReference type="EMBL" id="KN822193">
    <property type="protein sequence ID" value="KIM53004.1"/>
    <property type="molecule type" value="Genomic_DNA"/>
</dbReference>
<gene>
    <name evidence="1" type="ORF">SCLCIDRAFT_476799</name>
</gene>
<dbReference type="HOGENOM" id="CLU_1759879_0_0_1"/>
<reference evidence="1 2" key="1">
    <citation type="submission" date="2014-04" db="EMBL/GenBank/DDBJ databases">
        <authorList>
            <consortium name="DOE Joint Genome Institute"/>
            <person name="Kuo A."/>
            <person name="Kohler A."/>
            <person name="Nagy L.G."/>
            <person name="Floudas D."/>
            <person name="Copeland A."/>
            <person name="Barry K.W."/>
            <person name="Cichocki N."/>
            <person name="Veneault-Fourrey C."/>
            <person name="LaButti K."/>
            <person name="Lindquist E.A."/>
            <person name="Lipzen A."/>
            <person name="Lundell T."/>
            <person name="Morin E."/>
            <person name="Murat C."/>
            <person name="Sun H."/>
            <person name="Tunlid A."/>
            <person name="Henrissat B."/>
            <person name="Grigoriev I.V."/>
            <person name="Hibbett D.S."/>
            <person name="Martin F."/>
            <person name="Nordberg H.P."/>
            <person name="Cantor M.N."/>
            <person name="Hua S.X."/>
        </authorList>
    </citation>
    <scope>NUCLEOTIDE SEQUENCE [LARGE SCALE GENOMIC DNA]</scope>
    <source>
        <strain evidence="1 2">Foug A</strain>
    </source>
</reference>